<reference evidence="11 12" key="1">
    <citation type="submission" date="2019-06" db="EMBL/GenBank/DDBJ databases">
        <title>Lysobacter alkalisoli sp. nov. isolated from saline soil.</title>
        <authorList>
            <person name="Sun J.-Q."/>
            <person name="Xu L."/>
        </authorList>
    </citation>
    <scope>NUCLEOTIDE SEQUENCE [LARGE SCALE GENOMIC DNA]</scope>
    <source>
        <strain evidence="11 12">JCM 31130</strain>
    </source>
</reference>
<dbReference type="PROSITE" id="PS51194">
    <property type="entry name" value="HELICASE_CTER"/>
    <property type="match status" value="1"/>
</dbReference>
<dbReference type="InterPro" id="IPR011545">
    <property type="entry name" value="DEAD/DEAH_box_helicase_dom"/>
</dbReference>
<evidence type="ECO:0000256" key="4">
    <source>
        <dbReference type="ARBA" id="ARBA00022840"/>
    </source>
</evidence>
<protein>
    <submittedName>
        <fullName evidence="11">ATP-dependent RNA helicase DbpA</fullName>
        <ecNumber evidence="11">3.6.4.13</ecNumber>
    </submittedName>
</protein>
<sequence length="461" mass="49588">MNPAPDFAALPLSPPLLQGVDAMGFAAMTPVQAQALPAILEGRDVIAQAPTGSGKTAAFGLGLLHRLDPANSRTQALVLCPTRELADQVGKQLRRLAVGIPNVKVSVLCGGIPLGPQLASLSAHDPQVVVGTPGRIQELAKKKALHLGGIRTLVLDEADRMLDMGFEEAIRDIVKRTPPDRQGLLFSATFPEAIRELGTAMLRDPLQVSVEGAGQAPDIEALFFEVEPGRKAPLLAALLLAYRPESCVVFCNMRRDTEEVVGSLAHYGFSALALHGDMEQRDRDEVLVRFANRSCSVLVASDVAARGLDVEDLSAVVNYELPTDVDTYRHRIGRTGRAGRKGLALSLCTPRERERALRIEDDQGQPLRWERVQPLSGKPGKVPPAAMATLRIDAGRSDKLRPGDIVGALTGDAGLHKDAIGKIDVYATRSYVAIARPQAAAALERLRAGKIKGRRFRVSRL</sequence>
<dbReference type="Pfam" id="PF00271">
    <property type="entry name" value="Helicase_C"/>
    <property type="match status" value="1"/>
</dbReference>
<gene>
    <name evidence="11" type="primary">dbpA</name>
    <name evidence="11" type="ORF">FKV25_08645</name>
</gene>
<dbReference type="NCBIfam" id="NF008744">
    <property type="entry name" value="PRK11776.1"/>
    <property type="match status" value="1"/>
</dbReference>
<dbReference type="GO" id="GO:0003676">
    <property type="term" value="F:nucleic acid binding"/>
    <property type="evidence" value="ECO:0007669"/>
    <property type="project" value="InterPro"/>
</dbReference>
<evidence type="ECO:0000259" key="10">
    <source>
        <dbReference type="PROSITE" id="PS51195"/>
    </source>
</evidence>
<keyword evidence="2 7" id="KW-0378">Hydrolase</keyword>
<dbReference type="Pfam" id="PF00270">
    <property type="entry name" value="DEAD"/>
    <property type="match status" value="1"/>
</dbReference>
<dbReference type="InterPro" id="IPR012677">
    <property type="entry name" value="Nucleotide-bd_a/b_plait_sf"/>
</dbReference>
<dbReference type="InterPro" id="IPR044742">
    <property type="entry name" value="DEAD/DEAH_RhlB"/>
</dbReference>
<feature type="domain" description="DEAD-box RNA helicase Q" evidence="10">
    <location>
        <begin position="5"/>
        <end position="33"/>
    </location>
</feature>
<dbReference type="RefSeq" id="WP_141518394.1">
    <property type="nucleotide sequence ID" value="NZ_VICE01000084.1"/>
</dbReference>
<dbReference type="PROSITE" id="PS51192">
    <property type="entry name" value="HELICASE_ATP_BIND_1"/>
    <property type="match status" value="1"/>
</dbReference>
<dbReference type="EMBL" id="VICE01000084">
    <property type="protein sequence ID" value="TQD45138.1"/>
    <property type="molecule type" value="Genomic_DNA"/>
</dbReference>
<evidence type="ECO:0000313" key="11">
    <source>
        <dbReference type="EMBL" id="TQD45138.1"/>
    </source>
</evidence>
<dbReference type="AlphaFoldDB" id="A0A508ABA7"/>
<comment type="similarity">
    <text evidence="5 7">Belongs to the DEAD box helicase family.</text>
</comment>
<dbReference type="InterPro" id="IPR027417">
    <property type="entry name" value="P-loop_NTPase"/>
</dbReference>
<keyword evidence="4 7" id="KW-0067">ATP-binding</keyword>
<dbReference type="Gene3D" id="3.30.70.330">
    <property type="match status" value="1"/>
</dbReference>
<dbReference type="SMART" id="SM00487">
    <property type="entry name" value="DEXDc"/>
    <property type="match status" value="1"/>
</dbReference>
<name>A0A508ABA7_9GAMM</name>
<dbReference type="Pfam" id="PF03880">
    <property type="entry name" value="DbpA"/>
    <property type="match status" value="1"/>
</dbReference>
<evidence type="ECO:0000313" key="12">
    <source>
        <dbReference type="Proteomes" id="UP000318212"/>
    </source>
</evidence>
<proteinExistence type="inferred from homology"/>
<keyword evidence="1 7" id="KW-0547">Nucleotide-binding</keyword>
<dbReference type="InterPro" id="IPR001650">
    <property type="entry name" value="Helicase_C-like"/>
</dbReference>
<feature type="domain" description="Helicase C-terminal" evidence="9">
    <location>
        <begin position="218"/>
        <end position="380"/>
    </location>
</feature>
<dbReference type="CDD" id="cd18787">
    <property type="entry name" value="SF2_C_DEAD"/>
    <property type="match status" value="1"/>
</dbReference>
<dbReference type="EC" id="3.6.4.13" evidence="11"/>
<organism evidence="11 12">
    <name type="scientific">Marilutibacter aestuarii</name>
    <dbReference type="NCBI Taxonomy" id="1706195"/>
    <lineage>
        <taxon>Bacteria</taxon>
        <taxon>Pseudomonadati</taxon>
        <taxon>Pseudomonadota</taxon>
        <taxon>Gammaproteobacteria</taxon>
        <taxon>Lysobacterales</taxon>
        <taxon>Lysobacteraceae</taxon>
        <taxon>Marilutibacter</taxon>
    </lineage>
</organism>
<feature type="short sequence motif" description="Q motif" evidence="6">
    <location>
        <begin position="5"/>
        <end position="33"/>
    </location>
</feature>
<accession>A0A508ABA7</accession>
<dbReference type="InterPro" id="IPR050079">
    <property type="entry name" value="DEAD_box_RNA_helicase"/>
</dbReference>
<dbReference type="InterPro" id="IPR005580">
    <property type="entry name" value="DbpA/CsdA_RNA-bd_dom"/>
</dbReference>
<dbReference type="PANTHER" id="PTHR47959">
    <property type="entry name" value="ATP-DEPENDENT RNA HELICASE RHLE-RELATED"/>
    <property type="match status" value="1"/>
</dbReference>
<keyword evidence="3 7" id="KW-0347">Helicase</keyword>
<evidence type="ECO:0000256" key="3">
    <source>
        <dbReference type="ARBA" id="ARBA00022806"/>
    </source>
</evidence>
<dbReference type="PANTHER" id="PTHR47959:SF1">
    <property type="entry name" value="ATP-DEPENDENT RNA HELICASE DBPA"/>
    <property type="match status" value="1"/>
</dbReference>
<dbReference type="CDD" id="cd00268">
    <property type="entry name" value="DEADc"/>
    <property type="match status" value="1"/>
</dbReference>
<dbReference type="InterPro" id="IPR014014">
    <property type="entry name" value="RNA_helicase_DEAD_Q_motif"/>
</dbReference>
<feature type="domain" description="Helicase ATP-binding" evidence="8">
    <location>
        <begin position="36"/>
        <end position="208"/>
    </location>
</feature>
<comment type="caution">
    <text evidence="11">The sequence shown here is derived from an EMBL/GenBank/DDBJ whole genome shotgun (WGS) entry which is preliminary data.</text>
</comment>
<dbReference type="SMART" id="SM00490">
    <property type="entry name" value="HELICc"/>
    <property type="match status" value="1"/>
</dbReference>
<dbReference type="PROSITE" id="PS51195">
    <property type="entry name" value="Q_MOTIF"/>
    <property type="match status" value="1"/>
</dbReference>
<dbReference type="GO" id="GO:0003724">
    <property type="term" value="F:RNA helicase activity"/>
    <property type="evidence" value="ECO:0007669"/>
    <property type="project" value="UniProtKB-EC"/>
</dbReference>
<evidence type="ECO:0000256" key="6">
    <source>
        <dbReference type="PROSITE-ProRule" id="PRU00552"/>
    </source>
</evidence>
<evidence type="ECO:0000259" key="8">
    <source>
        <dbReference type="PROSITE" id="PS51192"/>
    </source>
</evidence>
<dbReference type="InterPro" id="IPR014001">
    <property type="entry name" value="Helicase_ATP-bd"/>
</dbReference>
<dbReference type="PROSITE" id="PS00039">
    <property type="entry name" value="DEAD_ATP_HELICASE"/>
    <property type="match status" value="1"/>
</dbReference>
<evidence type="ECO:0000256" key="2">
    <source>
        <dbReference type="ARBA" id="ARBA00022801"/>
    </source>
</evidence>
<dbReference type="SUPFAM" id="SSF52540">
    <property type="entry name" value="P-loop containing nucleoside triphosphate hydrolases"/>
    <property type="match status" value="1"/>
</dbReference>
<dbReference type="GO" id="GO:0005524">
    <property type="term" value="F:ATP binding"/>
    <property type="evidence" value="ECO:0007669"/>
    <property type="project" value="UniProtKB-KW"/>
</dbReference>
<dbReference type="Proteomes" id="UP000318212">
    <property type="component" value="Unassembled WGS sequence"/>
</dbReference>
<dbReference type="OrthoDB" id="9805696at2"/>
<keyword evidence="12" id="KW-1185">Reference proteome</keyword>
<evidence type="ECO:0000256" key="7">
    <source>
        <dbReference type="RuleBase" id="RU000492"/>
    </source>
</evidence>
<evidence type="ECO:0000256" key="5">
    <source>
        <dbReference type="ARBA" id="ARBA00038437"/>
    </source>
</evidence>
<dbReference type="GO" id="GO:0005829">
    <property type="term" value="C:cytosol"/>
    <property type="evidence" value="ECO:0007669"/>
    <property type="project" value="TreeGrafter"/>
</dbReference>
<dbReference type="Gene3D" id="3.40.50.300">
    <property type="entry name" value="P-loop containing nucleotide triphosphate hydrolases"/>
    <property type="match status" value="2"/>
</dbReference>
<evidence type="ECO:0000259" key="9">
    <source>
        <dbReference type="PROSITE" id="PS51194"/>
    </source>
</evidence>
<dbReference type="InterPro" id="IPR000629">
    <property type="entry name" value="RNA-helicase_DEAD-box_CS"/>
</dbReference>
<evidence type="ECO:0000256" key="1">
    <source>
        <dbReference type="ARBA" id="ARBA00022741"/>
    </source>
</evidence>
<dbReference type="GO" id="GO:0016787">
    <property type="term" value="F:hydrolase activity"/>
    <property type="evidence" value="ECO:0007669"/>
    <property type="project" value="UniProtKB-KW"/>
</dbReference>